<accession>A0ABU2LXD2</accession>
<protein>
    <recommendedName>
        <fullName evidence="3">Transposase</fullName>
    </recommendedName>
</protein>
<dbReference type="EMBL" id="JAVREM010000058">
    <property type="protein sequence ID" value="MDT0322252.1"/>
    <property type="molecule type" value="Genomic_DNA"/>
</dbReference>
<evidence type="ECO:0008006" key="3">
    <source>
        <dbReference type="Google" id="ProtNLM"/>
    </source>
</evidence>
<proteinExistence type="predicted"/>
<organism evidence="1 2">
    <name type="scientific">Streptomyces millisiae</name>
    <dbReference type="NCBI Taxonomy" id="3075542"/>
    <lineage>
        <taxon>Bacteria</taxon>
        <taxon>Bacillati</taxon>
        <taxon>Actinomycetota</taxon>
        <taxon>Actinomycetes</taxon>
        <taxon>Kitasatosporales</taxon>
        <taxon>Streptomycetaceae</taxon>
        <taxon>Streptomyces</taxon>
    </lineage>
</organism>
<evidence type="ECO:0000313" key="1">
    <source>
        <dbReference type="EMBL" id="MDT0322252.1"/>
    </source>
</evidence>
<gene>
    <name evidence="1" type="ORF">RNC47_28405</name>
</gene>
<name>A0ABU2LXD2_9ACTN</name>
<sequence>MREPVRRVARPIPEAPGVAYHRLTAEEHQWVFDELIVPERGPNHSS</sequence>
<reference evidence="2" key="1">
    <citation type="submission" date="2023-07" db="EMBL/GenBank/DDBJ databases">
        <title>30 novel species of actinomycetes from the DSMZ collection.</title>
        <authorList>
            <person name="Nouioui I."/>
        </authorList>
    </citation>
    <scope>NUCLEOTIDE SEQUENCE [LARGE SCALE GENOMIC DNA]</scope>
    <source>
        <strain evidence="2">DSM 44918</strain>
    </source>
</reference>
<dbReference type="Proteomes" id="UP001183420">
    <property type="component" value="Unassembled WGS sequence"/>
</dbReference>
<dbReference type="RefSeq" id="WP_311602773.1">
    <property type="nucleotide sequence ID" value="NZ_JAVREM010000058.1"/>
</dbReference>
<keyword evidence="2" id="KW-1185">Reference proteome</keyword>
<comment type="caution">
    <text evidence="1">The sequence shown here is derived from an EMBL/GenBank/DDBJ whole genome shotgun (WGS) entry which is preliminary data.</text>
</comment>
<evidence type="ECO:0000313" key="2">
    <source>
        <dbReference type="Proteomes" id="UP001183420"/>
    </source>
</evidence>